<comment type="caution">
    <text evidence="3">The sequence shown here is derived from an EMBL/GenBank/DDBJ whole genome shotgun (WGS) entry which is preliminary data.</text>
</comment>
<feature type="compositionally biased region" description="Acidic residues" evidence="1">
    <location>
        <begin position="29"/>
        <end position="45"/>
    </location>
</feature>
<evidence type="ECO:0000256" key="2">
    <source>
        <dbReference type="SAM" id="SignalP"/>
    </source>
</evidence>
<dbReference type="Proteomes" id="UP000317316">
    <property type="component" value="Unassembled WGS sequence"/>
</dbReference>
<feature type="chain" id="PRO_5039033849" description="YusW-like protein" evidence="2">
    <location>
        <begin position="24"/>
        <end position="166"/>
    </location>
</feature>
<evidence type="ECO:0000256" key="1">
    <source>
        <dbReference type="SAM" id="MobiDB-lite"/>
    </source>
</evidence>
<evidence type="ECO:0000313" key="3">
    <source>
        <dbReference type="EMBL" id="TQR11779.1"/>
    </source>
</evidence>
<proteinExistence type="predicted"/>
<accession>A0A544T2U0</accession>
<protein>
    <recommendedName>
        <fullName evidence="5">YusW-like protein</fullName>
    </recommendedName>
</protein>
<gene>
    <name evidence="3" type="ORF">FG382_14270</name>
</gene>
<feature type="signal peptide" evidence="2">
    <location>
        <begin position="1"/>
        <end position="23"/>
    </location>
</feature>
<dbReference type="EMBL" id="VDGH01000008">
    <property type="protein sequence ID" value="TQR11779.1"/>
    <property type="molecule type" value="Genomic_DNA"/>
</dbReference>
<dbReference type="OrthoDB" id="2968606at2"/>
<keyword evidence="2" id="KW-0732">Signal</keyword>
<name>A0A544T2U0_9BACI</name>
<keyword evidence="4" id="KW-1185">Reference proteome</keyword>
<dbReference type="InterPro" id="IPR025623">
    <property type="entry name" value="YusW"/>
</dbReference>
<dbReference type="PROSITE" id="PS51257">
    <property type="entry name" value="PROKAR_LIPOPROTEIN"/>
    <property type="match status" value="1"/>
</dbReference>
<dbReference type="Pfam" id="PF14039">
    <property type="entry name" value="YusW"/>
    <property type="match status" value="1"/>
</dbReference>
<organism evidence="3 4">
    <name type="scientific">Psychrobacillus lasiicapitis</name>
    <dbReference type="NCBI Taxonomy" id="1636719"/>
    <lineage>
        <taxon>Bacteria</taxon>
        <taxon>Bacillati</taxon>
        <taxon>Bacillota</taxon>
        <taxon>Bacilli</taxon>
        <taxon>Bacillales</taxon>
        <taxon>Bacillaceae</taxon>
        <taxon>Psychrobacillus</taxon>
    </lineage>
</organism>
<sequence>MYMKAKKPTILATILLSSSMLVAACGNNDEPEENVPDGTAFEEEQNEKVDESLATDSPETEFGFRFLNLHISTPDNKDAIIAEYYGNSSRSEAVYKNMHAAADAQGDAAYTLLEQVFTDLQITQEMSKEEVIERVTTAFDAADYTNFDLEVEYEDGETKTYTDSKE</sequence>
<dbReference type="AlphaFoldDB" id="A0A544T2U0"/>
<feature type="region of interest" description="Disordered" evidence="1">
    <location>
        <begin position="27"/>
        <end position="57"/>
    </location>
</feature>
<reference evidence="3 4" key="1">
    <citation type="submission" date="2019-05" db="EMBL/GenBank/DDBJ databases">
        <title>Psychrobacillus vulpis sp. nov., a new species isolated from feces of a red fox that inhabits in The Tablas de Daimiel Natural Park, Albacete, Spain.</title>
        <authorList>
            <person name="Rodriguez M."/>
            <person name="Reina J.C."/>
            <person name="Bejar V."/>
            <person name="Llamas I."/>
        </authorList>
    </citation>
    <scope>NUCLEOTIDE SEQUENCE [LARGE SCALE GENOMIC DNA]</scope>
    <source>
        <strain evidence="3 4">NEAU-3TGS17</strain>
    </source>
</reference>
<evidence type="ECO:0008006" key="5">
    <source>
        <dbReference type="Google" id="ProtNLM"/>
    </source>
</evidence>
<evidence type="ECO:0000313" key="4">
    <source>
        <dbReference type="Proteomes" id="UP000317316"/>
    </source>
</evidence>